<sequence>MPVVMTGSPPKIAATPACDSEGSADRIATGIDKVQGDYDDLPPKMKLLMVELRKKAKSEGIDMERTFQAAGGSRYGTIKKARFDSSLRVAFHHFRFSEPMMADLVAWYGVGQEDTVLGGKDQVAWRDFTNDVLMALPPSPEQTEDLAADNYMDGVASAFDRVAGDFDDLPPPVQQVLRELKAMAKREHLDVEAAFKDACRARDVRLGVMPTDKFLSCLRVLFHHYIWTKEALLGISTSYGYGELSVGALGGKEMISWRDFLNDLLSADAEGILDPLRTRPYGNPELWQK</sequence>
<dbReference type="AlphaFoldDB" id="A0A6T8B769"/>
<evidence type="ECO:0000313" key="1">
    <source>
        <dbReference type="EMBL" id="CAE2243956.1"/>
    </source>
</evidence>
<gene>
    <name evidence="1" type="ORF">CPOL0286_LOCUS13529</name>
</gene>
<name>A0A6T8B769_9EUKA</name>
<reference evidence="1" key="1">
    <citation type="submission" date="2021-01" db="EMBL/GenBank/DDBJ databases">
        <authorList>
            <person name="Corre E."/>
            <person name="Pelletier E."/>
            <person name="Niang G."/>
            <person name="Scheremetjew M."/>
            <person name="Finn R."/>
            <person name="Kale V."/>
            <person name="Holt S."/>
            <person name="Cochrane G."/>
            <person name="Meng A."/>
            <person name="Brown T."/>
            <person name="Cohen L."/>
        </authorList>
    </citation>
    <scope>NUCLEOTIDE SEQUENCE</scope>
    <source>
        <strain evidence="1">UIO037</strain>
    </source>
</reference>
<protein>
    <submittedName>
        <fullName evidence="1">Uncharacterized protein</fullName>
    </submittedName>
</protein>
<accession>A0A6T8B769</accession>
<dbReference type="EMBL" id="HBKO01029754">
    <property type="protein sequence ID" value="CAE2243956.1"/>
    <property type="molecule type" value="Transcribed_RNA"/>
</dbReference>
<proteinExistence type="predicted"/>
<organism evidence="1">
    <name type="scientific">Prymnesium polylepis</name>
    <dbReference type="NCBI Taxonomy" id="72548"/>
    <lineage>
        <taxon>Eukaryota</taxon>
        <taxon>Haptista</taxon>
        <taxon>Haptophyta</taxon>
        <taxon>Prymnesiophyceae</taxon>
        <taxon>Prymnesiales</taxon>
        <taxon>Prymnesiaceae</taxon>
        <taxon>Prymnesium</taxon>
    </lineage>
</organism>